<evidence type="ECO:0000256" key="4">
    <source>
        <dbReference type="ARBA" id="ARBA00022829"/>
    </source>
</evidence>
<evidence type="ECO:0000256" key="6">
    <source>
        <dbReference type="ARBA" id="ARBA00023125"/>
    </source>
</evidence>
<reference evidence="12 13" key="1">
    <citation type="submission" date="2018-12" db="EMBL/GenBank/DDBJ databases">
        <title>Complete genome of Nonlabens sp. MJ115.</title>
        <authorList>
            <person name="Choi H.S."/>
            <person name="Jung J."/>
        </authorList>
    </citation>
    <scope>NUCLEOTIDE SEQUENCE [LARGE SCALE GENOMIC DNA]</scope>
    <source>
        <strain evidence="12 13">MJ115</strain>
    </source>
</reference>
<evidence type="ECO:0000256" key="9">
    <source>
        <dbReference type="PROSITE-ProRule" id="PRU01248"/>
    </source>
</evidence>
<keyword evidence="4" id="KW-0159">Chromosome partition</keyword>
<dbReference type="AlphaFoldDB" id="A0A3S9MWZ5"/>
<dbReference type="Pfam" id="PF00589">
    <property type="entry name" value="Phage_integrase"/>
    <property type="match status" value="1"/>
</dbReference>
<dbReference type="PANTHER" id="PTHR30349">
    <property type="entry name" value="PHAGE INTEGRASE-RELATED"/>
    <property type="match status" value="1"/>
</dbReference>
<keyword evidence="13" id="KW-1185">Reference proteome</keyword>
<name>A0A3S9MWZ5_9FLAO</name>
<evidence type="ECO:0000256" key="7">
    <source>
        <dbReference type="ARBA" id="ARBA00023172"/>
    </source>
</evidence>
<dbReference type="GO" id="GO:0003677">
    <property type="term" value="F:DNA binding"/>
    <property type="evidence" value="ECO:0007669"/>
    <property type="project" value="UniProtKB-UniRule"/>
</dbReference>
<evidence type="ECO:0000256" key="3">
    <source>
        <dbReference type="ARBA" id="ARBA00022618"/>
    </source>
</evidence>
<evidence type="ECO:0000259" key="11">
    <source>
        <dbReference type="PROSITE" id="PS51900"/>
    </source>
</evidence>
<dbReference type="Gene3D" id="1.10.443.10">
    <property type="entry name" value="Intergrase catalytic core"/>
    <property type="match status" value="1"/>
</dbReference>
<protein>
    <submittedName>
        <fullName evidence="12">Integrase</fullName>
    </submittedName>
</protein>
<evidence type="ECO:0000256" key="8">
    <source>
        <dbReference type="ARBA" id="ARBA00023306"/>
    </source>
</evidence>
<accession>A0A3S9MWZ5</accession>
<dbReference type="GO" id="GO:0007059">
    <property type="term" value="P:chromosome segregation"/>
    <property type="evidence" value="ECO:0007669"/>
    <property type="project" value="UniProtKB-KW"/>
</dbReference>
<organism evidence="12 13">
    <name type="scientific">Nonlabens ponticola</name>
    <dbReference type="NCBI Taxonomy" id="2496866"/>
    <lineage>
        <taxon>Bacteria</taxon>
        <taxon>Pseudomonadati</taxon>
        <taxon>Bacteroidota</taxon>
        <taxon>Flavobacteriia</taxon>
        <taxon>Flavobacteriales</taxon>
        <taxon>Flavobacteriaceae</taxon>
        <taxon>Nonlabens</taxon>
    </lineage>
</organism>
<dbReference type="PROSITE" id="PS51900">
    <property type="entry name" value="CB"/>
    <property type="match status" value="1"/>
</dbReference>
<evidence type="ECO:0000313" key="13">
    <source>
        <dbReference type="Proteomes" id="UP000279600"/>
    </source>
</evidence>
<dbReference type="KEGG" id="noj:EJ995_05160"/>
<evidence type="ECO:0000256" key="5">
    <source>
        <dbReference type="ARBA" id="ARBA00022908"/>
    </source>
</evidence>
<dbReference type="InterPro" id="IPR010998">
    <property type="entry name" value="Integrase_recombinase_N"/>
</dbReference>
<evidence type="ECO:0000313" key="12">
    <source>
        <dbReference type="EMBL" id="AZQ43649.1"/>
    </source>
</evidence>
<gene>
    <name evidence="12" type="ORF">EJ995_05160</name>
</gene>
<dbReference type="RefSeq" id="WP_126446308.1">
    <property type="nucleotide sequence ID" value="NZ_CP034549.1"/>
</dbReference>
<feature type="domain" description="Tyr recombinase" evidence="10">
    <location>
        <begin position="104"/>
        <end position="287"/>
    </location>
</feature>
<keyword evidence="5" id="KW-0229">DNA integration</keyword>
<dbReference type="Pfam" id="PF02899">
    <property type="entry name" value="Phage_int_SAM_1"/>
    <property type="match status" value="1"/>
</dbReference>
<dbReference type="InterPro" id="IPR050090">
    <property type="entry name" value="Tyrosine_recombinase_XerCD"/>
</dbReference>
<sequence length="297" mass="34086">MQESQFEKYLRLERQYSVHTVEAYSNDVAQFLDFVTENFETDAAQVNYPMVRSWLAVLLEQQVSNRSINRKMSSLKTYFKYLQLSGIVDSNVMNKHKSLKVNNNIQTPMSPDEIKSLLSQPIDETDFTAVRDRCVMELLYTAGLRRAELISLTIASIDHQKKQLIVNGKRNKQRLIPLLPSMLERINNYKVLRELHYSSSTVQELFITSKGKPIYPTLLYRIVTTQLKSISSKTKVSPHILRHTFATHLINNGAELNGVKELLGHASLASTQVYTHSSMEALKKVHALAHPRNNKKR</sequence>
<dbReference type="InterPro" id="IPR013762">
    <property type="entry name" value="Integrase-like_cat_sf"/>
</dbReference>
<dbReference type="OrthoDB" id="9801717at2"/>
<dbReference type="GO" id="GO:0051301">
    <property type="term" value="P:cell division"/>
    <property type="evidence" value="ECO:0007669"/>
    <property type="project" value="UniProtKB-KW"/>
</dbReference>
<keyword evidence="7" id="KW-0233">DNA recombination</keyword>
<dbReference type="PROSITE" id="PS51898">
    <property type="entry name" value="TYR_RECOMBINASE"/>
    <property type="match status" value="1"/>
</dbReference>
<dbReference type="GO" id="GO:0006310">
    <property type="term" value="P:DNA recombination"/>
    <property type="evidence" value="ECO:0007669"/>
    <property type="project" value="UniProtKB-KW"/>
</dbReference>
<dbReference type="GO" id="GO:0015074">
    <property type="term" value="P:DNA integration"/>
    <property type="evidence" value="ECO:0007669"/>
    <property type="project" value="UniProtKB-KW"/>
</dbReference>
<dbReference type="InterPro" id="IPR011010">
    <property type="entry name" value="DNA_brk_join_enz"/>
</dbReference>
<dbReference type="Gene3D" id="1.10.150.130">
    <property type="match status" value="1"/>
</dbReference>
<dbReference type="InterPro" id="IPR002104">
    <property type="entry name" value="Integrase_catalytic"/>
</dbReference>
<dbReference type="InterPro" id="IPR004107">
    <property type="entry name" value="Integrase_SAM-like_N"/>
</dbReference>
<dbReference type="EMBL" id="CP034549">
    <property type="protein sequence ID" value="AZQ43649.1"/>
    <property type="molecule type" value="Genomic_DNA"/>
</dbReference>
<dbReference type="SUPFAM" id="SSF56349">
    <property type="entry name" value="DNA breaking-rejoining enzymes"/>
    <property type="match status" value="1"/>
</dbReference>
<dbReference type="InterPro" id="IPR044068">
    <property type="entry name" value="CB"/>
</dbReference>
<dbReference type="GO" id="GO:0005737">
    <property type="term" value="C:cytoplasm"/>
    <property type="evidence" value="ECO:0007669"/>
    <property type="project" value="UniProtKB-SubCell"/>
</dbReference>
<keyword evidence="8" id="KW-0131">Cell cycle</keyword>
<evidence type="ECO:0000256" key="2">
    <source>
        <dbReference type="ARBA" id="ARBA00022490"/>
    </source>
</evidence>
<dbReference type="PANTHER" id="PTHR30349:SF77">
    <property type="entry name" value="TYROSINE RECOMBINASE XERC"/>
    <property type="match status" value="1"/>
</dbReference>
<comment type="subcellular location">
    <subcellularLocation>
        <location evidence="1">Cytoplasm</location>
    </subcellularLocation>
</comment>
<evidence type="ECO:0000256" key="1">
    <source>
        <dbReference type="ARBA" id="ARBA00004496"/>
    </source>
</evidence>
<keyword evidence="2" id="KW-0963">Cytoplasm</keyword>
<feature type="domain" description="Core-binding (CB)" evidence="11">
    <location>
        <begin position="1"/>
        <end position="83"/>
    </location>
</feature>
<evidence type="ECO:0000259" key="10">
    <source>
        <dbReference type="PROSITE" id="PS51898"/>
    </source>
</evidence>
<dbReference type="Proteomes" id="UP000279600">
    <property type="component" value="Chromosome"/>
</dbReference>
<keyword evidence="6 9" id="KW-0238">DNA-binding</keyword>
<keyword evidence="3" id="KW-0132">Cell division</keyword>
<proteinExistence type="predicted"/>